<dbReference type="InterPro" id="IPR023826">
    <property type="entry name" value="Rhom-like_SP_proteobac"/>
</dbReference>
<evidence type="ECO:0000256" key="2">
    <source>
        <dbReference type="ARBA" id="ARBA00009045"/>
    </source>
</evidence>
<feature type="domain" description="Peptidase S54 rhomboid" evidence="9">
    <location>
        <begin position="75"/>
        <end position="220"/>
    </location>
</feature>
<feature type="transmembrane region" description="Helical" evidence="8">
    <location>
        <begin position="116"/>
        <end position="135"/>
    </location>
</feature>
<dbReference type="NCBIfam" id="TIGR03902">
    <property type="entry name" value="rhom_GG_sort"/>
    <property type="match status" value="1"/>
</dbReference>
<dbReference type="SUPFAM" id="SSF144091">
    <property type="entry name" value="Rhomboid-like"/>
    <property type="match status" value="1"/>
</dbReference>
<evidence type="ECO:0000313" key="10">
    <source>
        <dbReference type="EMBL" id="QBI01797.1"/>
    </source>
</evidence>
<comment type="subcellular location">
    <subcellularLocation>
        <location evidence="1">Membrane</location>
        <topology evidence="1">Multi-pass membrane protein</topology>
    </subcellularLocation>
</comment>
<evidence type="ECO:0000256" key="5">
    <source>
        <dbReference type="ARBA" id="ARBA00022801"/>
    </source>
</evidence>
<keyword evidence="4 8" id="KW-0812">Transmembrane</keyword>
<evidence type="ECO:0000313" key="11">
    <source>
        <dbReference type="Proteomes" id="UP000292307"/>
    </source>
</evidence>
<feature type="transmembrane region" description="Helical" evidence="8">
    <location>
        <begin position="195"/>
        <end position="220"/>
    </location>
</feature>
<keyword evidence="11" id="KW-1185">Reference proteome</keyword>
<keyword evidence="6 8" id="KW-1133">Transmembrane helix</keyword>
<dbReference type="EMBL" id="CP036401">
    <property type="protein sequence ID" value="QBI01797.1"/>
    <property type="molecule type" value="Genomic_DNA"/>
</dbReference>
<evidence type="ECO:0000256" key="3">
    <source>
        <dbReference type="ARBA" id="ARBA00022670"/>
    </source>
</evidence>
<keyword evidence="7 8" id="KW-0472">Membrane</keyword>
<dbReference type="Proteomes" id="UP000292307">
    <property type="component" value="Chromosome"/>
</dbReference>
<keyword evidence="5 10" id="KW-0378">Hydrolase</keyword>
<dbReference type="Pfam" id="PF01694">
    <property type="entry name" value="Rhomboid"/>
    <property type="match status" value="1"/>
</dbReference>
<reference evidence="10 11" key="1">
    <citation type="submission" date="2019-02" db="EMBL/GenBank/DDBJ databases">
        <title>Draft Genome Sequences of Six Type Strains of the Genus Massilia.</title>
        <authorList>
            <person name="Miess H."/>
            <person name="Frediansyhah A."/>
            <person name="Gross H."/>
        </authorList>
    </citation>
    <scope>NUCLEOTIDE SEQUENCE [LARGE SCALE GENOMIC DNA]</scope>
    <source>
        <strain evidence="10 11">DSM 17472</strain>
    </source>
</reference>
<evidence type="ECO:0000256" key="7">
    <source>
        <dbReference type="ARBA" id="ARBA00023136"/>
    </source>
</evidence>
<comment type="similarity">
    <text evidence="2">Belongs to the peptidase S54 family.</text>
</comment>
<feature type="transmembrane region" description="Helical" evidence="8">
    <location>
        <begin position="141"/>
        <end position="160"/>
    </location>
</feature>
<dbReference type="PANTHER" id="PTHR43066">
    <property type="entry name" value="RHOMBOID-RELATED PROTEIN"/>
    <property type="match status" value="1"/>
</dbReference>
<evidence type="ECO:0000256" key="1">
    <source>
        <dbReference type="ARBA" id="ARBA00004141"/>
    </source>
</evidence>
<keyword evidence="3" id="KW-0645">Protease</keyword>
<dbReference type="PANTHER" id="PTHR43066:SF1">
    <property type="entry name" value="RHOMBOID PROTEIN 2"/>
    <property type="match status" value="1"/>
</dbReference>
<dbReference type="GO" id="GO:0016787">
    <property type="term" value="F:hydrolase activity"/>
    <property type="evidence" value="ECO:0007669"/>
    <property type="project" value="UniProtKB-KW"/>
</dbReference>
<dbReference type="Gene3D" id="1.20.1540.10">
    <property type="entry name" value="Rhomboid-like"/>
    <property type="match status" value="1"/>
</dbReference>
<accession>A0ABX5RUT7</accession>
<organism evidence="10 11">
    <name type="scientific">Pseudoduganella albidiflava</name>
    <dbReference type="NCBI Taxonomy" id="321983"/>
    <lineage>
        <taxon>Bacteria</taxon>
        <taxon>Pseudomonadati</taxon>
        <taxon>Pseudomonadota</taxon>
        <taxon>Betaproteobacteria</taxon>
        <taxon>Burkholderiales</taxon>
        <taxon>Oxalobacteraceae</taxon>
        <taxon>Telluria group</taxon>
        <taxon>Pseudoduganella</taxon>
    </lineage>
</organism>
<dbReference type="EC" id="3.4.21.-" evidence="10"/>
<sequence>MRASRSSTSPARAARAAPDGRWRWCWPAWRLGRCGAVAERVRVTPVLAALCVAAHGLGDRLAAALAWERAAILHGEVWRLWTGHLVHYSLSHAAADALALLAAGLLAESMLGARRFGIILAAGAAGISAGLLACAPDLAEYRGVSGLSMLVAALAGVLAWRDRPALRWPVACAAAVLVAKIAWEASAPAATVAGLPAGVAVAWQAHWLGLLAGACAAAIVPGRTTANRMTVG</sequence>
<gene>
    <name evidence="10" type="primary">rrtA</name>
    <name evidence="10" type="ORF">EYF70_13755</name>
</gene>
<protein>
    <submittedName>
        <fullName evidence="10">Rhombosortase</fullName>
        <ecNumber evidence="10">3.4.21.-</ecNumber>
    </submittedName>
</protein>
<evidence type="ECO:0000256" key="4">
    <source>
        <dbReference type="ARBA" id="ARBA00022692"/>
    </source>
</evidence>
<evidence type="ECO:0000259" key="9">
    <source>
        <dbReference type="Pfam" id="PF01694"/>
    </source>
</evidence>
<dbReference type="InterPro" id="IPR022764">
    <property type="entry name" value="Peptidase_S54_rhomboid_dom"/>
</dbReference>
<proteinExistence type="inferred from homology"/>
<evidence type="ECO:0000256" key="6">
    <source>
        <dbReference type="ARBA" id="ARBA00022989"/>
    </source>
</evidence>
<dbReference type="InterPro" id="IPR035952">
    <property type="entry name" value="Rhomboid-like_sf"/>
</dbReference>
<name>A0ABX5RUT7_9BURK</name>
<evidence type="ECO:0000256" key="8">
    <source>
        <dbReference type="SAM" id="Phobius"/>
    </source>
</evidence>